<dbReference type="PROSITE" id="PS50002">
    <property type="entry name" value="SH3"/>
    <property type="match status" value="1"/>
</dbReference>
<dbReference type="Proteomes" id="UP000799118">
    <property type="component" value="Unassembled WGS sequence"/>
</dbReference>
<dbReference type="SUPFAM" id="SSF50044">
    <property type="entry name" value="SH3-domain"/>
    <property type="match status" value="1"/>
</dbReference>
<evidence type="ECO:0000256" key="1">
    <source>
        <dbReference type="ARBA" id="ARBA00022443"/>
    </source>
</evidence>
<feature type="region of interest" description="Disordered" evidence="3">
    <location>
        <begin position="222"/>
        <end position="290"/>
    </location>
</feature>
<keyword evidence="7" id="KW-1185">Reference proteome</keyword>
<evidence type="ECO:0000256" key="4">
    <source>
        <dbReference type="SAM" id="Phobius"/>
    </source>
</evidence>
<dbReference type="Gene3D" id="2.30.30.40">
    <property type="entry name" value="SH3 Domains"/>
    <property type="match status" value="1"/>
</dbReference>
<dbReference type="InterPro" id="IPR036028">
    <property type="entry name" value="SH3-like_dom_sf"/>
</dbReference>
<evidence type="ECO:0000313" key="6">
    <source>
        <dbReference type="EMBL" id="KAE9410988.1"/>
    </source>
</evidence>
<keyword evidence="1 2" id="KW-0728">SH3 domain</keyword>
<name>A0A6A4IQD6_9AGAR</name>
<gene>
    <name evidence="6" type="ORF">BT96DRAFT_969229</name>
</gene>
<evidence type="ECO:0000256" key="2">
    <source>
        <dbReference type="PROSITE-ProRule" id="PRU00192"/>
    </source>
</evidence>
<keyword evidence="4" id="KW-1133">Transmembrane helix</keyword>
<feature type="domain" description="SH3" evidence="5">
    <location>
        <begin position="294"/>
        <end position="357"/>
    </location>
</feature>
<sequence>MSHAHLGRRAAVFREMKRTPQADASAAAAASAAGVSLTTPTATSTPNAGQELMASLPTSTIALAVVLSVLGAVIIGICAWKYRARRRRQRQSADTEWDDPLYRAATNTTVGSEKQVPLGSVGSVVIDKPQQVFIPIPHKGEAAWTPQVRAYNGVPLHNGELPKHVQAAREGRKFITSWREPAQASPPPSYREKVDLASDAATKPPTAPINKQLNVAVASEFPTSRFSNPTPLPLSAVDEHPEPLPSPARSSSFAQQQRHSRSRSVSSKHISGEVVTKTTPSMVRHHSRSSSITGQIRLMAVINTFHPSLADELPITIGDCVRLIEEYHDGWCLVQRVGKADAPRGVVPRFCLVDRPSAGTKSTKSRKRSLTQSAVKA</sequence>
<reference evidence="6" key="1">
    <citation type="journal article" date="2019" name="Environ. Microbiol.">
        <title>Fungal ecological strategies reflected in gene transcription - a case study of two litter decomposers.</title>
        <authorList>
            <person name="Barbi F."/>
            <person name="Kohler A."/>
            <person name="Barry K."/>
            <person name="Baskaran P."/>
            <person name="Daum C."/>
            <person name="Fauchery L."/>
            <person name="Ihrmark K."/>
            <person name="Kuo A."/>
            <person name="LaButti K."/>
            <person name="Lipzen A."/>
            <person name="Morin E."/>
            <person name="Grigoriev I.V."/>
            <person name="Henrissat B."/>
            <person name="Lindahl B."/>
            <person name="Martin F."/>
        </authorList>
    </citation>
    <scope>NUCLEOTIDE SEQUENCE</scope>
    <source>
        <strain evidence="6">JB14</strain>
    </source>
</reference>
<dbReference type="OrthoDB" id="5340910at2759"/>
<dbReference type="CDD" id="cd11854">
    <property type="entry name" value="SH3_Fus1p"/>
    <property type="match status" value="1"/>
</dbReference>
<dbReference type="Pfam" id="PF14604">
    <property type="entry name" value="SH3_9"/>
    <property type="match status" value="1"/>
</dbReference>
<keyword evidence="4" id="KW-0812">Transmembrane</keyword>
<evidence type="ECO:0000256" key="3">
    <source>
        <dbReference type="SAM" id="MobiDB-lite"/>
    </source>
</evidence>
<organism evidence="6 7">
    <name type="scientific">Gymnopus androsaceus JB14</name>
    <dbReference type="NCBI Taxonomy" id="1447944"/>
    <lineage>
        <taxon>Eukaryota</taxon>
        <taxon>Fungi</taxon>
        <taxon>Dikarya</taxon>
        <taxon>Basidiomycota</taxon>
        <taxon>Agaricomycotina</taxon>
        <taxon>Agaricomycetes</taxon>
        <taxon>Agaricomycetidae</taxon>
        <taxon>Agaricales</taxon>
        <taxon>Marasmiineae</taxon>
        <taxon>Omphalotaceae</taxon>
        <taxon>Gymnopus</taxon>
    </lineage>
</organism>
<dbReference type="EMBL" id="ML769384">
    <property type="protein sequence ID" value="KAE9410988.1"/>
    <property type="molecule type" value="Genomic_DNA"/>
</dbReference>
<dbReference type="InterPro" id="IPR001452">
    <property type="entry name" value="SH3_domain"/>
</dbReference>
<feature type="transmembrane region" description="Helical" evidence="4">
    <location>
        <begin position="60"/>
        <end position="80"/>
    </location>
</feature>
<evidence type="ECO:0000313" key="7">
    <source>
        <dbReference type="Proteomes" id="UP000799118"/>
    </source>
</evidence>
<proteinExistence type="predicted"/>
<keyword evidence="4" id="KW-0472">Membrane</keyword>
<accession>A0A6A4IQD6</accession>
<protein>
    <recommendedName>
        <fullName evidence="5">SH3 domain-containing protein</fullName>
    </recommendedName>
</protein>
<evidence type="ECO:0000259" key="5">
    <source>
        <dbReference type="PROSITE" id="PS50002"/>
    </source>
</evidence>
<dbReference type="AlphaFoldDB" id="A0A6A4IQD6"/>
<feature type="region of interest" description="Disordered" evidence="3">
    <location>
        <begin position="357"/>
        <end position="377"/>
    </location>
</feature>
<dbReference type="InterPro" id="IPR035521">
    <property type="entry name" value="Fus1_SH3"/>
</dbReference>
<feature type="compositionally biased region" description="Low complexity" evidence="3">
    <location>
        <begin position="247"/>
        <end position="267"/>
    </location>
</feature>